<evidence type="ECO:0000313" key="1">
    <source>
        <dbReference type="EMBL" id="SDB83944.1"/>
    </source>
</evidence>
<sequence>MVADLQAHRWRAELAVEEIPSPQRIAPYAVAIAADVSLREHDLGSGRLVILHDPAGVESWQGQFRAVAYAKGEVDPEMVTDTMLAEVGWSWLVEALEANGADYIAPSGNVACTWSRSFGGMEEQPARAEVEIRASWTPRLSPTGEGVTAHLNAFAELLANTCGIPPLPEGVVMMTPLRQRRQDR</sequence>
<gene>
    <name evidence="1" type="ORF">GA0111570_104219</name>
</gene>
<dbReference type="STRING" id="1577474.GA0111570_104219"/>
<proteinExistence type="predicted"/>
<keyword evidence="2" id="KW-1185">Reference proteome</keyword>
<evidence type="ECO:0008006" key="3">
    <source>
        <dbReference type="Google" id="ProtNLM"/>
    </source>
</evidence>
<protein>
    <recommendedName>
        <fullName evidence="3">DUF3000 domain-containing protein</fullName>
    </recommendedName>
</protein>
<dbReference type="AlphaFoldDB" id="A0A1G6GPS2"/>
<organism evidence="1 2">
    <name type="scientific">Raineyella antarctica</name>
    <dbReference type="NCBI Taxonomy" id="1577474"/>
    <lineage>
        <taxon>Bacteria</taxon>
        <taxon>Bacillati</taxon>
        <taxon>Actinomycetota</taxon>
        <taxon>Actinomycetes</taxon>
        <taxon>Propionibacteriales</taxon>
        <taxon>Propionibacteriaceae</taxon>
        <taxon>Raineyella</taxon>
    </lineage>
</organism>
<name>A0A1G6GPS2_9ACTN</name>
<evidence type="ECO:0000313" key="2">
    <source>
        <dbReference type="Proteomes" id="UP000199086"/>
    </source>
</evidence>
<dbReference type="Proteomes" id="UP000199086">
    <property type="component" value="Unassembled WGS sequence"/>
</dbReference>
<dbReference type="Pfam" id="PF11452">
    <property type="entry name" value="DUF3000"/>
    <property type="match status" value="1"/>
</dbReference>
<accession>A0A1G6GPS2</accession>
<dbReference type="InterPro" id="IPR021555">
    <property type="entry name" value="DUF3000"/>
</dbReference>
<reference evidence="1 2" key="1">
    <citation type="submission" date="2016-06" db="EMBL/GenBank/DDBJ databases">
        <authorList>
            <person name="Olsen C.W."/>
            <person name="Carey S."/>
            <person name="Hinshaw L."/>
            <person name="Karasin A.I."/>
        </authorList>
    </citation>
    <scope>NUCLEOTIDE SEQUENCE [LARGE SCALE GENOMIC DNA]</scope>
    <source>
        <strain evidence="1 2">LZ-22</strain>
    </source>
</reference>
<dbReference type="EMBL" id="FMYF01000004">
    <property type="protein sequence ID" value="SDB83944.1"/>
    <property type="molecule type" value="Genomic_DNA"/>
</dbReference>